<dbReference type="PANTHER" id="PTHR31371:SF20">
    <property type="entry name" value="OS12G0146500 PROTEIN"/>
    <property type="match status" value="1"/>
</dbReference>
<protein>
    <recommendedName>
        <fullName evidence="5">DUF668 domain-containing protein</fullName>
    </recommendedName>
</protein>
<comment type="caution">
    <text evidence="3">The sequence shown here is derived from an EMBL/GenBank/DDBJ whole genome shotgun (WGS) entry which is preliminary data.</text>
</comment>
<accession>A0A328CVT6</accession>
<dbReference type="GO" id="GO:0045927">
    <property type="term" value="P:positive regulation of growth"/>
    <property type="evidence" value="ECO:0007669"/>
    <property type="project" value="InterPro"/>
</dbReference>
<dbReference type="Pfam" id="PF05003">
    <property type="entry name" value="DUF668"/>
    <property type="match status" value="1"/>
</dbReference>
<dbReference type="PANTHER" id="PTHR31371">
    <property type="entry name" value="BNAC09G50660D PROTEIN"/>
    <property type="match status" value="1"/>
</dbReference>
<evidence type="ECO:0008006" key="5">
    <source>
        <dbReference type="Google" id="ProtNLM"/>
    </source>
</evidence>
<feature type="domain" description="DUF668" evidence="1">
    <location>
        <begin position="409"/>
        <end position="500"/>
    </location>
</feature>
<evidence type="ECO:0000313" key="3">
    <source>
        <dbReference type="EMBL" id="RAL37076.1"/>
    </source>
</evidence>
<keyword evidence="4" id="KW-1185">Reference proteome</keyword>
<gene>
    <name evidence="3" type="ORF">DM860_003998</name>
</gene>
<evidence type="ECO:0000313" key="4">
    <source>
        <dbReference type="Proteomes" id="UP000249390"/>
    </source>
</evidence>
<evidence type="ECO:0000259" key="1">
    <source>
        <dbReference type="Pfam" id="PF05003"/>
    </source>
</evidence>
<dbReference type="EMBL" id="NQVE01000217">
    <property type="protein sequence ID" value="RAL37076.1"/>
    <property type="molecule type" value="Genomic_DNA"/>
</dbReference>
<sequence>MVAEFWSRSFWRTTKGGNGSKKHLIGVLAFEVSSLMAKIVHLWKFLSDRQVAIMREEIMNSPGIRKLVSEDDVYIVRLICNEIIENLGNVAMAVSRLAKNCKDPVLRSFEQAFNDLVKDGSDPFHWQMTYKKMDRKVKKMEHFVMASSILYQEMETLAGIAQTLDRMKCSNDNNTDRLVLIDREKIRLGWKQREVKHLKEISLWSRSYDYALRLLARSVFTVFHRVGHVFGMNPNPAEVRDSKSLESDYIHRSQSVSHAQSSVHPTEISLSRFSSEPLENILTKSGPISKTTNMSTFYSGPIRTPVSGWHKVANFYSGPLGTSQAMSGPISRANKTALKWWHSRDRSRNLKGNPPTARANKSAYIGWSGAPLHMIKGTSMNTDVNGNHLDLHLPDFSSKRSLTSAPHGTLGAAALALHYANVIIVIEKLVASPHLIGHDARDDLYSMLPANIRVALRAKLKPYAKKLSSTMCDMALVKEWNEALAGMLDWLAPLSHNMIRWQSERSFERHSFVSKTNMLLVQTLHFANQEKVEATITELLVGLNYLWRCGTEVRTFDDNCRAFSHSESS</sequence>
<dbReference type="Proteomes" id="UP000249390">
    <property type="component" value="Unassembled WGS sequence"/>
</dbReference>
<proteinExistence type="predicted"/>
<organism evidence="3 4">
    <name type="scientific">Cuscuta australis</name>
    <dbReference type="NCBI Taxonomy" id="267555"/>
    <lineage>
        <taxon>Eukaryota</taxon>
        <taxon>Viridiplantae</taxon>
        <taxon>Streptophyta</taxon>
        <taxon>Embryophyta</taxon>
        <taxon>Tracheophyta</taxon>
        <taxon>Spermatophyta</taxon>
        <taxon>Magnoliopsida</taxon>
        <taxon>eudicotyledons</taxon>
        <taxon>Gunneridae</taxon>
        <taxon>Pentapetalae</taxon>
        <taxon>asterids</taxon>
        <taxon>lamiids</taxon>
        <taxon>Solanales</taxon>
        <taxon>Convolvulaceae</taxon>
        <taxon>Cuscuteae</taxon>
        <taxon>Cuscuta</taxon>
        <taxon>Cuscuta subgen. Grammica</taxon>
        <taxon>Cuscuta sect. Cleistogrammica</taxon>
    </lineage>
</organism>
<evidence type="ECO:0000259" key="2">
    <source>
        <dbReference type="Pfam" id="PF11961"/>
    </source>
</evidence>
<dbReference type="InterPro" id="IPR007700">
    <property type="entry name" value="DUF668"/>
</dbReference>
<reference evidence="3 4" key="1">
    <citation type="submission" date="2018-06" db="EMBL/GenBank/DDBJ databases">
        <title>The Genome of Cuscuta australis (Dodder) Provides Insight into the Evolution of Plant Parasitism.</title>
        <authorList>
            <person name="Liu H."/>
        </authorList>
    </citation>
    <scope>NUCLEOTIDE SEQUENCE [LARGE SCALE GENOMIC DNA]</scope>
    <source>
        <strain evidence="4">cv. Yunnan</strain>
        <tissue evidence="3">Vines</tissue>
    </source>
</reference>
<feature type="domain" description="DUF3475" evidence="2">
    <location>
        <begin position="27"/>
        <end position="83"/>
    </location>
</feature>
<dbReference type="InterPro" id="IPR021864">
    <property type="entry name" value="DUF3475"/>
</dbReference>
<dbReference type="AlphaFoldDB" id="A0A328CVT6"/>
<name>A0A328CVT6_9ASTE</name>
<dbReference type="Pfam" id="PF11961">
    <property type="entry name" value="DUF3475"/>
    <property type="match status" value="1"/>
</dbReference>